<dbReference type="InterPro" id="IPR036291">
    <property type="entry name" value="NAD(P)-bd_dom_sf"/>
</dbReference>
<evidence type="ECO:0000256" key="3">
    <source>
        <dbReference type="ARBA" id="ARBA00048508"/>
    </source>
</evidence>
<dbReference type="PRINTS" id="PR00080">
    <property type="entry name" value="SDRFAMILY"/>
</dbReference>
<name>A0AA35WMT8_GEOBA</name>
<comment type="catalytic activity">
    <reaction evidence="3">
        <text>a (3R)-hydroxyacyl-[ACP] + NADP(+) = a 3-oxoacyl-[ACP] + NADPH + H(+)</text>
        <dbReference type="Rhea" id="RHEA:17397"/>
        <dbReference type="Rhea" id="RHEA-COMP:9916"/>
        <dbReference type="Rhea" id="RHEA-COMP:9945"/>
        <dbReference type="ChEBI" id="CHEBI:15378"/>
        <dbReference type="ChEBI" id="CHEBI:57783"/>
        <dbReference type="ChEBI" id="CHEBI:58349"/>
        <dbReference type="ChEBI" id="CHEBI:78776"/>
        <dbReference type="ChEBI" id="CHEBI:78827"/>
        <dbReference type="EC" id="1.1.1.100"/>
    </reaction>
</comment>
<reference evidence="4" key="1">
    <citation type="submission" date="2023-03" db="EMBL/GenBank/DDBJ databases">
        <authorList>
            <person name="Steffen K."/>
            <person name="Cardenas P."/>
        </authorList>
    </citation>
    <scope>NUCLEOTIDE SEQUENCE</scope>
</reference>
<dbReference type="PANTHER" id="PTHR42879">
    <property type="entry name" value="3-OXOACYL-(ACYL-CARRIER-PROTEIN) REDUCTASE"/>
    <property type="match status" value="1"/>
</dbReference>
<evidence type="ECO:0000256" key="1">
    <source>
        <dbReference type="ARBA" id="ARBA00006484"/>
    </source>
</evidence>
<comment type="caution">
    <text evidence="4">The sequence shown here is derived from an EMBL/GenBank/DDBJ whole genome shotgun (WGS) entry which is preliminary data.</text>
</comment>
<dbReference type="PRINTS" id="PR00081">
    <property type="entry name" value="GDHRDH"/>
</dbReference>
<dbReference type="Gene3D" id="3.40.50.720">
    <property type="entry name" value="NAD(P)-binding Rossmann-like Domain"/>
    <property type="match status" value="2"/>
</dbReference>
<evidence type="ECO:0000313" key="5">
    <source>
        <dbReference type="Proteomes" id="UP001174909"/>
    </source>
</evidence>
<comment type="similarity">
    <text evidence="1">Belongs to the short-chain dehydrogenases/reductases (SDR) family.</text>
</comment>
<dbReference type="GO" id="GO:0004316">
    <property type="term" value="F:3-oxoacyl-[acyl-carrier-protein] reductase (NADPH) activity"/>
    <property type="evidence" value="ECO:0007669"/>
    <property type="project" value="UniProtKB-EC"/>
</dbReference>
<protein>
    <recommendedName>
        <fullName evidence="2">3-oxoacyl-[acyl-carrier-protein] reductase</fullName>
        <ecNumber evidence="2">1.1.1.100</ecNumber>
    </recommendedName>
</protein>
<dbReference type="AlphaFoldDB" id="A0AA35WMT8"/>
<dbReference type="NCBIfam" id="NF005975">
    <property type="entry name" value="PRK08063.1"/>
    <property type="match status" value="1"/>
</dbReference>
<gene>
    <name evidence="4" type="ORF">GBAR_LOCUS15603</name>
</gene>
<proteinExistence type="inferred from homology"/>
<organism evidence="4 5">
    <name type="scientific">Geodia barretti</name>
    <name type="common">Barrett's horny sponge</name>
    <dbReference type="NCBI Taxonomy" id="519541"/>
    <lineage>
        <taxon>Eukaryota</taxon>
        <taxon>Metazoa</taxon>
        <taxon>Porifera</taxon>
        <taxon>Demospongiae</taxon>
        <taxon>Heteroscleromorpha</taxon>
        <taxon>Tetractinellida</taxon>
        <taxon>Astrophorina</taxon>
        <taxon>Geodiidae</taxon>
        <taxon>Geodia</taxon>
    </lineage>
</organism>
<dbReference type="CDD" id="cd05359">
    <property type="entry name" value="ChcA_like_SDR_c"/>
    <property type="match status" value="1"/>
</dbReference>
<dbReference type="Proteomes" id="UP001174909">
    <property type="component" value="Unassembled WGS sequence"/>
</dbReference>
<evidence type="ECO:0000256" key="2">
    <source>
        <dbReference type="ARBA" id="ARBA00012948"/>
    </source>
</evidence>
<dbReference type="InterPro" id="IPR050259">
    <property type="entry name" value="SDR"/>
</dbReference>
<sequence>MVGFTQSIAKEVASRNITVNCVAPGYVETDIVEDLSPELKKYIMERVPMGRFGQPEEIATFAAMTTPTLGKPFAGRVALVTGGSRGIGRAIARELATLGANVVINYFRNHKEARAAQQEMEGLGVQCVRVAAHLAEPRQVRKLMDTVRNRFGRLDILINNAASGVNRPGMELEEKHWDWTLDINTKAPWLCTKEAVPLMERGGRVVNISSLGANRVLPNYLSVGVSKAGLEAVTRYMAVELAPLGITVNAISGGFVPTEALEHFPNRDEMLATAESKTPGGQLLTAEDLAKAVAFLCSEDAAMIRGQVIIVDGGMSLTL</sequence>
<keyword evidence="5" id="KW-1185">Reference proteome</keyword>
<accession>A0AA35WMT8</accession>
<evidence type="ECO:0000313" key="4">
    <source>
        <dbReference type="EMBL" id="CAI8027263.1"/>
    </source>
</evidence>
<dbReference type="FunFam" id="3.40.50.720:FF:000084">
    <property type="entry name" value="Short-chain dehydrogenase reductase"/>
    <property type="match status" value="1"/>
</dbReference>
<dbReference type="SUPFAM" id="SSF51735">
    <property type="entry name" value="NAD(P)-binding Rossmann-fold domains"/>
    <property type="match status" value="2"/>
</dbReference>
<dbReference type="EC" id="1.1.1.100" evidence="2"/>
<dbReference type="Pfam" id="PF13561">
    <property type="entry name" value="adh_short_C2"/>
    <property type="match status" value="2"/>
</dbReference>
<dbReference type="PANTHER" id="PTHR42879:SF2">
    <property type="entry name" value="3-OXOACYL-[ACYL-CARRIER-PROTEIN] REDUCTASE FABG"/>
    <property type="match status" value="1"/>
</dbReference>
<dbReference type="EMBL" id="CASHTH010002267">
    <property type="protein sequence ID" value="CAI8027263.1"/>
    <property type="molecule type" value="Genomic_DNA"/>
</dbReference>
<dbReference type="InterPro" id="IPR002347">
    <property type="entry name" value="SDR_fam"/>
</dbReference>